<dbReference type="Proteomes" id="UP000694541">
    <property type="component" value="Unplaced"/>
</dbReference>
<name>A0A8B9MTE2_9AVES</name>
<feature type="domain" description="Glycoside hydrolase 35 catalytic" evidence="1">
    <location>
        <begin position="1"/>
        <end position="35"/>
    </location>
</feature>
<dbReference type="SUPFAM" id="SSF51445">
    <property type="entry name" value="(Trans)glycosidases"/>
    <property type="match status" value="1"/>
</dbReference>
<protein>
    <recommendedName>
        <fullName evidence="1">Glycoside hydrolase 35 catalytic domain-containing protein</fullName>
    </recommendedName>
</protein>
<evidence type="ECO:0000259" key="1">
    <source>
        <dbReference type="Pfam" id="PF01301"/>
    </source>
</evidence>
<dbReference type="InterPro" id="IPR031330">
    <property type="entry name" value="Gly_Hdrlase_35_cat"/>
</dbReference>
<dbReference type="Ensembl" id="ENSANIT00000012861.1">
    <property type="protein sequence ID" value="ENSANIP00000012430.1"/>
    <property type="gene ID" value="ENSANIG00000008414.1"/>
</dbReference>
<dbReference type="Gene3D" id="3.20.20.80">
    <property type="entry name" value="Glycosidases"/>
    <property type="match status" value="1"/>
</dbReference>
<dbReference type="Pfam" id="PF01301">
    <property type="entry name" value="Glyco_hydro_35"/>
    <property type="match status" value="1"/>
</dbReference>
<dbReference type="AlphaFoldDB" id="A0A8B9MTE2"/>
<sequence>FRYISGSIHYSRVPRYYWKDRLLKMKMAGLDAIQTLPGSSREMDGCPFAKDEASPLSKWRSNHHGAGNFLKNQMNPSSMDACIALAVTPWVLGGNVTDVP</sequence>
<evidence type="ECO:0000313" key="3">
    <source>
        <dbReference type="Proteomes" id="UP000694541"/>
    </source>
</evidence>
<keyword evidence="3" id="KW-1185">Reference proteome</keyword>
<organism evidence="2 3">
    <name type="scientific">Accipiter nisus</name>
    <name type="common">Eurasian sparrowhawk</name>
    <dbReference type="NCBI Taxonomy" id="211598"/>
    <lineage>
        <taxon>Eukaryota</taxon>
        <taxon>Metazoa</taxon>
        <taxon>Chordata</taxon>
        <taxon>Craniata</taxon>
        <taxon>Vertebrata</taxon>
        <taxon>Euteleostomi</taxon>
        <taxon>Archelosauria</taxon>
        <taxon>Archosauria</taxon>
        <taxon>Dinosauria</taxon>
        <taxon>Saurischia</taxon>
        <taxon>Theropoda</taxon>
        <taxon>Coelurosauria</taxon>
        <taxon>Aves</taxon>
        <taxon>Neognathae</taxon>
        <taxon>Neoaves</taxon>
        <taxon>Telluraves</taxon>
        <taxon>Accipitrimorphae</taxon>
        <taxon>Accipitriformes</taxon>
        <taxon>Accipitridae</taxon>
        <taxon>Accipitrinae</taxon>
        <taxon>Accipiter</taxon>
    </lineage>
</organism>
<evidence type="ECO:0000313" key="2">
    <source>
        <dbReference type="Ensembl" id="ENSANIP00000012430.1"/>
    </source>
</evidence>
<proteinExistence type="predicted"/>
<accession>A0A8B9MTE2</accession>
<reference evidence="2" key="1">
    <citation type="submission" date="2025-08" db="UniProtKB">
        <authorList>
            <consortium name="Ensembl"/>
        </authorList>
    </citation>
    <scope>IDENTIFICATION</scope>
</reference>
<dbReference type="InterPro" id="IPR017853">
    <property type="entry name" value="GH"/>
</dbReference>
<reference evidence="2" key="2">
    <citation type="submission" date="2025-09" db="UniProtKB">
        <authorList>
            <consortium name="Ensembl"/>
        </authorList>
    </citation>
    <scope>IDENTIFICATION</scope>
</reference>